<dbReference type="Pfam" id="PF13765">
    <property type="entry name" value="PRY"/>
    <property type="match status" value="1"/>
</dbReference>
<dbReference type="SUPFAM" id="SSF52047">
    <property type="entry name" value="RNI-like"/>
    <property type="match status" value="1"/>
</dbReference>
<dbReference type="Pfam" id="PF00622">
    <property type="entry name" value="SPRY"/>
    <property type="match status" value="1"/>
</dbReference>
<reference evidence="21 22" key="1">
    <citation type="submission" date="2018-05" db="EMBL/GenBank/DDBJ databases">
        <authorList>
            <person name="Datahose"/>
        </authorList>
    </citation>
    <scope>NUCLEOTIDE SEQUENCE</scope>
</reference>
<feature type="region of interest" description="Disordered" evidence="17">
    <location>
        <begin position="23"/>
        <end position="72"/>
    </location>
</feature>
<evidence type="ECO:0000256" key="1">
    <source>
        <dbReference type="ARBA" id="ARBA00004187"/>
    </source>
</evidence>
<dbReference type="Pfam" id="PF00619">
    <property type="entry name" value="CARD"/>
    <property type="match status" value="1"/>
</dbReference>
<dbReference type="RefSeq" id="XP_026021253.1">
    <property type="nucleotide sequence ID" value="XM_026165468.1"/>
</dbReference>
<reference evidence="21" key="4">
    <citation type="submission" date="2025-09" db="UniProtKB">
        <authorList>
            <consortium name="Ensembl"/>
        </authorList>
    </citation>
    <scope>IDENTIFICATION</scope>
</reference>
<dbReference type="CDD" id="cd16040">
    <property type="entry name" value="SPRY_PRY_SNTX"/>
    <property type="match status" value="1"/>
</dbReference>
<keyword evidence="7" id="KW-0433">Leucine-rich repeat</keyword>
<dbReference type="Ensembl" id="ENSACLT00000066689.1">
    <property type="protein sequence ID" value="ENSACLP00000082944.1"/>
    <property type="gene ID" value="ENSACLG00000035010.1"/>
</dbReference>
<evidence type="ECO:0000256" key="5">
    <source>
        <dbReference type="ARBA" id="ARBA00022490"/>
    </source>
</evidence>
<evidence type="ECO:0000256" key="7">
    <source>
        <dbReference type="ARBA" id="ARBA00022614"/>
    </source>
</evidence>
<dbReference type="RefSeq" id="XP_026021254.1">
    <property type="nucleotide sequence ID" value="XM_026165469.1"/>
</dbReference>
<dbReference type="GeneID" id="113021057"/>
<dbReference type="GO" id="GO:0016323">
    <property type="term" value="C:basolateral plasma membrane"/>
    <property type="evidence" value="ECO:0007669"/>
    <property type="project" value="UniProtKB-SubCell"/>
</dbReference>
<reference evidence="21" key="3">
    <citation type="submission" date="2025-08" db="UniProtKB">
        <authorList>
            <consortium name="Ensembl"/>
        </authorList>
    </citation>
    <scope>IDENTIFICATION</scope>
</reference>
<dbReference type="SMART" id="SM00368">
    <property type="entry name" value="LRR_RI"/>
    <property type="match status" value="6"/>
</dbReference>
<dbReference type="SUPFAM" id="SSF47986">
    <property type="entry name" value="DEATH domain"/>
    <property type="match status" value="1"/>
</dbReference>
<dbReference type="Pfam" id="PF13516">
    <property type="entry name" value="LRR_6"/>
    <property type="match status" value="3"/>
</dbReference>
<dbReference type="InterPro" id="IPR013320">
    <property type="entry name" value="ConA-like_dom_sf"/>
</dbReference>
<dbReference type="InterPro" id="IPR001315">
    <property type="entry name" value="CARD"/>
</dbReference>
<dbReference type="InterPro" id="IPR041267">
    <property type="entry name" value="NLRP_HD2"/>
</dbReference>
<evidence type="ECO:0000259" key="20">
    <source>
        <dbReference type="PROSITE" id="PS50837"/>
    </source>
</evidence>
<dbReference type="Gene3D" id="2.60.120.920">
    <property type="match status" value="1"/>
</dbReference>
<dbReference type="Gene3D" id="3.40.50.300">
    <property type="entry name" value="P-loop containing nucleotide triphosphate hydrolases"/>
    <property type="match status" value="1"/>
</dbReference>
<dbReference type="InterPro" id="IPR003879">
    <property type="entry name" value="Butyrophylin_SPRY"/>
</dbReference>
<dbReference type="InterPro" id="IPR043136">
    <property type="entry name" value="B30.2/SPRY_sf"/>
</dbReference>
<dbReference type="InterPro" id="IPR051261">
    <property type="entry name" value="NLR"/>
</dbReference>
<dbReference type="Pfam" id="PF05729">
    <property type="entry name" value="NACHT"/>
    <property type="match status" value="1"/>
</dbReference>
<dbReference type="GO" id="GO:0005524">
    <property type="term" value="F:ATP binding"/>
    <property type="evidence" value="ECO:0007669"/>
    <property type="project" value="UniProtKB-KW"/>
</dbReference>
<keyword evidence="10" id="KW-0067">ATP-binding</keyword>
<comment type="similarity">
    <text evidence="16">Belongs to the NOD1-NOD2 family.</text>
</comment>
<accession>A0AAX7VMF3</accession>
<protein>
    <recommendedName>
        <fullName evidence="23">B30.2/SPRY domain-containing protein</fullName>
    </recommendedName>
</protein>
<dbReference type="InterPro" id="IPR003877">
    <property type="entry name" value="SPRY_dom"/>
</dbReference>
<evidence type="ECO:0000256" key="12">
    <source>
        <dbReference type="ARBA" id="ARBA00022859"/>
    </source>
</evidence>
<dbReference type="SMART" id="SM00449">
    <property type="entry name" value="SPRY"/>
    <property type="match status" value="1"/>
</dbReference>
<keyword evidence="9" id="KW-0547">Nucleotide-binding</keyword>
<evidence type="ECO:0000256" key="13">
    <source>
        <dbReference type="ARBA" id="ARBA00023136"/>
    </source>
</evidence>
<evidence type="ECO:0000256" key="14">
    <source>
        <dbReference type="ARBA" id="ARBA00023139"/>
    </source>
</evidence>
<comment type="subcellular location">
    <subcellularLocation>
        <location evidence="1">Basolateral cell membrane</location>
    </subcellularLocation>
    <subcellularLocation>
        <location evidence="2">Cell membrane</location>
        <topology evidence="2">Lipid-anchor</topology>
    </subcellularLocation>
    <subcellularLocation>
        <location evidence="3">Cytoplasm</location>
    </subcellularLocation>
</comment>
<dbReference type="InterPro" id="IPR011029">
    <property type="entry name" value="DEATH-like_dom_sf"/>
</dbReference>
<keyword evidence="13" id="KW-0472">Membrane</keyword>
<dbReference type="Gene3D" id="3.80.10.10">
    <property type="entry name" value="Ribonuclease Inhibitor"/>
    <property type="match status" value="2"/>
</dbReference>
<proteinExistence type="inferred from homology"/>
<evidence type="ECO:0000256" key="2">
    <source>
        <dbReference type="ARBA" id="ARBA00004193"/>
    </source>
</evidence>
<keyword evidence="14" id="KW-0564">Palmitate</keyword>
<keyword evidence="12" id="KW-0391">Immunity</keyword>
<evidence type="ECO:0000256" key="10">
    <source>
        <dbReference type="ARBA" id="ARBA00022840"/>
    </source>
</evidence>
<dbReference type="Pfam" id="PF14484">
    <property type="entry name" value="FISNA"/>
    <property type="match status" value="1"/>
</dbReference>
<evidence type="ECO:0000313" key="21">
    <source>
        <dbReference type="Ensembl" id="ENSACLP00000082944.1"/>
    </source>
</evidence>
<evidence type="ECO:0000259" key="18">
    <source>
        <dbReference type="PROSITE" id="PS50188"/>
    </source>
</evidence>
<dbReference type="RefSeq" id="XP_026021255.1">
    <property type="nucleotide sequence ID" value="XM_026165470.1"/>
</dbReference>
<evidence type="ECO:0000313" key="22">
    <source>
        <dbReference type="Proteomes" id="UP000265100"/>
    </source>
</evidence>
<evidence type="ECO:0000256" key="3">
    <source>
        <dbReference type="ARBA" id="ARBA00004496"/>
    </source>
</evidence>
<dbReference type="PANTHER" id="PTHR24106">
    <property type="entry name" value="NACHT, LRR AND CARD DOMAINS-CONTAINING"/>
    <property type="match status" value="1"/>
</dbReference>
<dbReference type="SMART" id="SM01288">
    <property type="entry name" value="FISNA"/>
    <property type="match status" value="1"/>
</dbReference>
<dbReference type="PROSITE" id="PS50209">
    <property type="entry name" value="CARD"/>
    <property type="match status" value="1"/>
</dbReference>
<keyword evidence="11" id="KW-0832">Ubl conjugation</keyword>
<dbReference type="PRINTS" id="PR01407">
    <property type="entry name" value="BUTYPHLNCDUF"/>
</dbReference>
<keyword evidence="5" id="KW-0963">Cytoplasm</keyword>
<dbReference type="Pfam" id="PF17779">
    <property type="entry name" value="WHD_NOD2"/>
    <property type="match status" value="1"/>
</dbReference>
<dbReference type="InterPro" id="IPR029495">
    <property type="entry name" value="NACHT-assoc"/>
</dbReference>
<name>A0AAX7VMF3_ASTCA</name>
<evidence type="ECO:0000256" key="6">
    <source>
        <dbReference type="ARBA" id="ARBA00022588"/>
    </source>
</evidence>
<dbReference type="GO" id="GO:0042981">
    <property type="term" value="P:regulation of apoptotic process"/>
    <property type="evidence" value="ECO:0007669"/>
    <property type="project" value="InterPro"/>
</dbReference>
<keyword evidence="6" id="KW-0399">Innate immunity</keyword>
<feature type="domain" description="NACHT" evidence="20">
    <location>
        <begin position="268"/>
        <end position="403"/>
    </location>
</feature>
<evidence type="ECO:0000256" key="9">
    <source>
        <dbReference type="ARBA" id="ARBA00022741"/>
    </source>
</evidence>
<dbReference type="InterPro" id="IPR001611">
    <property type="entry name" value="Leu-rich_rpt"/>
</dbReference>
<dbReference type="PROSITE" id="PS50188">
    <property type="entry name" value="B302_SPRY"/>
    <property type="match status" value="1"/>
</dbReference>
<dbReference type="Proteomes" id="UP000265100">
    <property type="component" value="Chromosome 4"/>
</dbReference>
<dbReference type="RefSeq" id="XP_026021252.1">
    <property type="nucleotide sequence ID" value="XM_026165467.1"/>
</dbReference>
<organism evidence="21 22">
    <name type="scientific">Astatotilapia calliptera</name>
    <name type="common">Eastern happy</name>
    <name type="synonym">Chromis callipterus</name>
    <dbReference type="NCBI Taxonomy" id="8154"/>
    <lineage>
        <taxon>Eukaryota</taxon>
        <taxon>Metazoa</taxon>
        <taxon>Chordata</taxon>
        <taxon>Craniata</taxon>
        <taxon>Vertebrata</taxon>
        <taxon>Euteleostomi</taxon>
        <taxon>Actinopterygii</taxon>
        <taxon>Neopterygii</taxon>
        <taxon>Teleostei</taxon>
        <taxon>Neoteleostei</taxon>
        <taxon>Acanthomorphata</taxon>
        <taxon>Ovalentaria</taxon>
        <taxon>Cichlomorphae</taxon>
        <taxon>Cichliformes</taxon>
        <taxon>Cichlidae</taxon>
        <taxon>African cichlids</taxon>
        <taxon>Pseudocrenilabrinae</taxon>
        <taxon>Haplochromini</taxon>
        <taxon>Astatotilapia</taxon>
    </lineage>
</organism>
<sequence>MGSLWSAHCCAKTKENSCEQDNISTAEKSEESSLLPVGQQRGGNTVKERREEPACTHAQETSGENDCSENSNDTVELSALSPCLSASAVTEMKDAALVDKNRTKLIQSVTLVMAIADELRQRGMIHPEIYNKIQAARTSQDQMRELYNALTTTKSKSAFYRILKEIEPQACETEDVIKEVIKKNKEYLRQKCQWELEGTGKSRKDEKSLDKIYTELHIIQGESEHVNKQHEIWEIEDKARNQTVECTRINCNDIFKHEKDDKEVKAIRTVMTKGVAGIGKTVSVKKFILDWADGKANQDLDFILMFPFRELNLVQDDQISFENLVKTFHPELKTIAVAKALADREVLFIFDGLDESQLQLKFKTTTILDDATKVSSVDTLVTNLIRKHLLPSALVWITSRPGAVRRIPINYVDQWTEFRGFDDPQKIEYFRKRVEDKAVAEKIIEHMTMSRSLYIMCHIPIFCWIAVDVFEYLMRKMGNTKDENQKIPTTLTGMYTHFLLIQMMIANEKYGDQEEQEEPDTAEIFKSNEEFILKLGRLAFEQLEKGRIIFTAGDLKKYDIDITKAGVYCGLCTAIFKEESVFLTKKLYCFVHLTVQEYFAALFVYHSFVNKKIDSESLKDFMLKGSDEELKSILETVPVDLPLNELIEITIANSALRTTGELDMFLRFLIGLSLQSTQDLLQGLIQQTEEHSTNIEQIRSSLLDIDLLDCSAERCLNLVHCLTELKDNSLHDSVRKYLKPNCFPESPLSPVECSALADLILMSNTPLDEFNLKKYRPSGKGIFRLLPAVRNCRKARISGLDLSVWEYKTIVSALRMPRSVLTELHLVNNTFYSRNDEGAEILIDGLGNCQCKLKTLSLSGHGLSETQSENLASAIKSIISNLKELELSDNILRDSLLSVLSTGLGCTNLENLRLNRNCRIAEICEKLVTAFTSSTSYLKELELSYTDLKDSEMESLSDGLKNTNCRLEALSLSHNKLTEKGCETLASLLSFRASHLKHLDMSYNDLLDSGVIALCNALTNPQCGLKTLRLSFCKVTQRGGSSLVSALDSNYCSLKDLDLSFNNLNQEIVKLLNEKKRDTCCSLENVNVDHNEECWVDLKLLRQYACDLTLDPNTAGVNIILTKEKKMAECVQEKQPYPDHPDRFDLDQVLCEEGLTSRHYWEVECLRADVGVAYKSIDRVGDSSSEFSFGKNEKSWCWMNGGVFSHNNNLTLLKSTPLRCTIGMYLDWPAGILSFFKVSADTVTHLYTIHTAFTEPLHPGFSLDQLGSIYLCKQRKEENFR</sequence>
<dbReference type="InterPro" id="IPR001870">
    <property type="entry name" value="B30.2/SPRY"/>
</dbReference>
<feature type="domain" description="CARD" evidence="19">
    <location>
        <begin position="90"/>
        <end position="167"/>
    </location>
</feature>
<dbReference type="InterPro" id="IPR032675">
    <property type="entry name" value="LRR_dom_sf"/>
</dbReference>
<evidence type="ECO:0000259" key="19">
    <source>
        <dbReference type="PROSITE" id="PS50209"/>
    </source>
</evidence>
<dbReference type="GeneTree" id="ENSGT01150000286911"/>
<evidence type="ECO:0000256" key="8">
    <source>
        <dbReference type="ARBA" id="ARBA00022737"/>
    </source>
</evidence>
<dbReference type="PROSITE" id="PS50837">
    <property type="entry name" value="NACHT"/>
    <property type="match status" value="1"/>
</dbReference>
<evidence type="ECO:0000256" key="11">
    <source>
        <dbReference type="ARBA" id="ARBA00022843"/>
    </source>
</evidence>
<keyword evidence="15" id="KW-0449">Lipoprotein</keyword>
<evidence type="ECO:0000256" key="17">
    <source>
        <dbReference type="SAM" id="MobiDB-lite"/>
    </source>
</evidence>
<dbReference type="SUPFAM" id="SSF52540">
    <property type="entry name" value="P-loop containing nucleoside triphosphate hydrolases"/>
    <property type="match status" value="1"/>
</dbReference>
<dbReference type="GO" id="GO:0005737">
    <property type="term" value="C:cytoplasm"/>
    <property type="evidence" value="ECO:0007669"/>
    <property type="project" value="UniProtKB-SubCell"/>
</dbReference>
<feature type="compositionally biased region" description="Polar residues" evidence="17">
    <location>
        <begin position="58"/>
        <end position="72"/>
    </location>
</feature>
<evidence type="ECO:0000256" key="16">
    <source>
        <dbReference type="ARBA" id="ARBA00038296"/>
    </source>
</evidence>
<keyword evidence="8" id="KW-0677">Repeat</keyword>
<dbReference type="Gene3D" id="1.10.533.10">
    <property type="entry name" value="Death Domain, Fas"/>
    <property type="match status" value="1"/>
</dbReference>
<dbReference type="GO" id="GO:0045087">
    <property type="term" value="P:innate immune response"/>
    <property type="evidence" value="ECO:0007669"/>
    <property type="project" value="UniProtKB-KW"/>
</dbReference>
<dbReference type="Pfam" id="PF17776">
    <property type="entry name" value="NLRC4_HD2"/>
    <property type="match status" value="1"/>
</dbReference>
<keyword evidence="22" id="KW-1185">Reference proteome</keyword>
<keyword evidence="4" id="KW-1003">Cell membrane</keyword>
<dbReference type="FunFam" id="3.40.50.300:FF:000210">
    <property type="entry name" value="Si:dkey-16p6.1"/>
    <property type="match status" value="1"/>
</dbReference>
<dbReference type="InterPro" id="IPR027417">
    <property type="entry name" value="P-loop_NTPase"/>
</dbReference>
<dbReference type="SUPFAM" id="SSF49899">
    <property type="entry name" value="Concanavalin A-like lectins/glucanases"/>
    <property type="match status" value="1"/>
</dbReference>
<evidence type="ECO:0008006" key="23">
    <source>
        <dbReference type="Google" id="ProtNLM"/>
    </source>
</evidence>
<dbReference type="InterPro" id="IPR041075">
    <property type="entry name" value="NOD1/2_WH"/>
</dbReference>
<feature type="domain" description="B30.2/SPRY" evidence="18">
    <location>
        <begin position="1087"/>
        <end position="1278"/>
    </location>
</feature>
<dbReference type="SMART" id="SM00589">
    <property type="entry name" value="PRY"/>
    <property type="match status" value="1"/>
</dbReference>
<evidence type="ECO:0000256" key="4">
    <source>
        <dbReference type="ARBA" id="ARBA00022475"/>
    </source>
</evidence>
<reference evidence="22" key="2">
    <citation type="submission" date="2023-03" db="EMBL/GenBank/DDBJ databases">
        <authorList>
            <consortium name="Wellcome Sanger Institute Data Sharing"/>
        </authorList>
    </citation>
    <scope>NUCLEOTIDE SEQUENCE [LARGE SCALE GENOMIC DNA]</scope>
</reference>
<dbReference type="InterPro" id="IPR007111">
    <property type="entry name" value="NACHT_NTPase"/>
</dbReference>
<evidence type="ECO:0000256" key="15">
    <source>
        <dbReference type="ARBA" id="ARBA00023288"/>
    </source>
</evidence>
<dbReference type="InterPro" id="IPR006574">
    <property type="entry name" value="PRY"/>
</dbReference>